<organism evidence="1 2">
    <name type="scientific">Cronartium quercuum f. sp. fusiforme G11</name>
    <dbReference type="NCBI Taxonomy" id="708437"/>
    <lineage>
        <taxon>Eukaryota</taxon>
        <taxon>Fungi</taxon>
        <taxon>Dikarya</taxon>
        <taxon>Basidiomycota</taxon>
        <taxon>Pucciniomycotina</taxon>
        <taxon>Pucciniomycetes</taxon>
        <taxon>Pucciniales</taxon>
        <taxon>Coleosporiaceae</taxon>
        <taxon>Cronartium</taxon>
    </lineage>
</organism>
<evidence type="ECO:0000313" key="2">
    <source>
        <dbReference type="Proteomes" id="UP000886653"/>
    </source>
</evidence>
<dbReference type="Proteomes" id="UP000886653">
    <property type="component" value="Unassembled WGS sequence"/>
</dbReference>
<evidence type="ECO:0000313" key="1">
    <source>
        <dbReference type="EMBL" id="KAG0146179.1"/>
    </source>
</evidence>
<gene>
    <name evidence="1" type="ORF">CROQUDRAFT_92933</name>
</gene>
<dbReference type="EMBL" id="MU167264">
    <property type="protein sequence ID" value="KAG0146179.1"/>
    <property type="molecule type" value="Genomic_DNA"/>
</dbReference>
<comment type="caution">
    <text evidence="1">The sequence shown here is derived from an EMBL/GenBank/DDBJ whole genome shotgun (WGS) entry which is preliminary data.</text>
</comment>
<sequence>MADTTKKSRFHQPLPTLGAGWHAPVFVLHPPSSTSSNFNALIMWSDLTGFNGGLEYSGKVPFASSTGSLDGPVFNGETPHTHDYKVLRRRSDWNKAPAHPFTHHSPSKLLGMHFNLSDLKLTFDRIGLQPTSPPPPVHLGQTCLVIAHPASHPIPSTPQFPSISLDSS</sequence>
<keyword evidence="2" id="KW-1185">Reference proteome</keyword>
<reference evidence="1" key="1">
    <citation type="submission" date="2013-11" db="EMBL/GenBank/DDBJ databases">
        <title>Genome sequence of the fusiform rust pathogen reveals effectors for host alternation and coevolution with pine.</title>
        <authorList>
            <consortium name="DOE Joint Genome Institute"/>
            <person name="Smith K."/>
            <person name="Pendleton A."/>
            <person name="Kubisiak T."/>
            <person name="Anderson C."/>
            <person name="Salamov A."/>
            <person name="Aerts A."/>
            <person name="Riley R."/>
            <person name="Clum A."/>
            <person name="Lindquist E."/>
            <person name="Ence D."/>
            <person name="Campbell M."/>
            <person name="Kronenberg Z."/>
            <person name="Feau N."/>
            <person name="Dhillon B."/>
            <person name="Hamelin R."/>
            <person name="Burleigh J."/>
            <person name="Smith J."/>
            <person name="Yandell M."/>
            <person name="Nelson C."/>
            <person name="Grigoriev I."/>
            <person name="Davis J."/>
        </authorList>
    </citation>
    <scope>NUCLEOTIDE SEQUENCE</scope>
    <source>
        <strain evidence="1">G11</strain>
    </source>
</reference>
<name>A0A9P6NL84_9BASI</name>
<proteinExistence type="predicted"/>
<protein>
    <submittedName>
        <fullName evidence="1">Uncharacterized protein</fullName>
    </submittedName>
</protein>
<dbReference type="AlphaFoldDB" id="A0A9P6NL84"/>
<accession>A0A9P6NL84</accession>